<proteinExistence type="predicted"/>
<gene>
    <name evidence="1" type="ORF">E1757_12925</name>
</gene>
<accession>A0A4R5KR90</accession>
<dbReference type="AlphaFoldDB" id="A0A4R5KR90"/>
<name>A0A4R5KR90_9BACL</name>
<dbReference type="RefSeq" id="WP_133228625.1">
    <property type="nucleotide sequence ID" value="NZ_SMRT01000005.1"/>
</dbReference>
<protein>
    <submittedName>
        <fullName evidence="1">HAD family hydrolase</fullName>
    </submittedName>
</protein>
<dbReference type="Pfam" id="PF08282">
    <property type="entry name" value="Hydrolase_3"/>
    <property type="match status" value="1"/>
</dbReference>
<dbReference type="GO" id="GO:0005829">
    <property type="term" value="C:cytosol"/>
    <property type="evidence" value="ECO:0007669"/>
    <property type="project" value="TreeGrafter"/>
</dbReference>
<comment type="caution">
    <text evidence="1">The sequence shown here is derived from an EMBL/GenBank/DDBJ whole genome shotgun (WGS) entry which is preliminary data.</text>
</comment>
<dbReference type="Proteomes" id="UP000295636">
    <property type="component" value="Unassembled WGS sequence"/>
</dbReference>
<dbReference type="InterPro" id="IPR036412">
    <property type="entry name" value="HAD-like_sf"/>
</dbReference>
<reference evidence="1 2" key="1">
    <citation type="submission" date="2019-03" db="EMBL/GenBank/DDBJ databases">
        <title>This is whole genome sequence of Paenibacillus sp MS74 strain.</title>
        <authorList>
            <person name="Trinh H.N."/>
        </authorList>
    </citation>
    <scope>NUCLEOTIDE SEQUENCE [LARGE SCALE GENOMIC DNA]</scope>
    <source>
        <strain evidence="1 2">MS74</strain>
    </source>
</reference>
<dbReference type="PANTHER" id="PTHR10000">
    <property type="entry name" value="PHOSPHOSERINE PHOSPHATASE"/>
    <property type="match status" value="1"/>
</dbReference>
<evidence type="ECO:0000313" key="2">
    <source>
        <dbReference type="Proteomes" id="UP000295636"/>
    </source>
</evidence>
<keyword evidence="2" id="KW-1185">Reference proteome</keyword>
<dbReference type="OrthoDB" id="9781413at2"/>
<evidence type="ECO:0000313" key="1">
    <source>
        <dbReference type="EMBL" id="TDF97518.1"/>
    </source>
</evidence>
<organism evidence="1 2">
    <name type="scientific">Paenibacillus piri</name>
    <dbReference type="NCBI Taxonomy" id="2547395"/>
    <lineage>
        <taxon>Bacteria</taxon>
        <taxon>Bacillati</taxon>
        <taxon>Bacillota</taxon>
        <taxon>Bacilli</taxon>
        <taxon>Bacillales</taxon>
        <taxon>Paenibacillaceae</taxon>
        <taxon>Paenibacillus</taxon>
    </lineage>
</organism>
<keyword evidence="1" id="KW-0378">Hydrolase</keyword>
<dbReference type="InterPro" id="IPR023214">
    <property type="entry name" value="HAD_sf"/>
</dbReference>
<dbReference type="EMBL" id="SMRT01000005">
    <property type="protein sequence ID" value="TDF97518.1"/>
    <property type="molecule type" value="Genomic_DNA"/>
</dbReference>
<dbReference type="Gene3D" id="3.30.1240.10">
    <property type="match status" value="1"/>
</dbReference>
<dbReference type="Gene3D" id="3.40.50.1000">
    <property type="entry name" value="HAD superfamily/HAD-like"/>
    <property type="match status" value="1"/>
</dbReference>
<dbReference type="SUPFAM" id="SSF56784">
    <property type="entry name" value="HAD-like"/>
    <property type="match status" value="1"/>
</dbReference>
<dbReference type="PROSITE" id="PS01228">
    <property type="entry name" value="COF_1"/>
    <property type="match status" value="1"/>
</dbReference>
<dbReference type="PANTHER" id="PTHR10000:SF8">
    <property type="entry name" value="HAD SUPERFAMILY HYDROLASE-LIKE, TYPE 3"/>
    <property type="match status" value="1"/>
</dbReference>
<sequence>MNGLESIQAVVLDLDGTLLNSGKRVSANNLRAVLDCYDCGIHVIIATARPARSVRLLLPAELLALGCLIYYNGAHTVDSAYGVEDHIRLDSATTAALCDTVWALWPNRLVAFEADGEMYSNAALSMEQRGILGLTDGAPLPAVLPLDAIRRLQPEKLLLTNETNLNIFPELARNFAGRVQLVLTDGERLIQIMSASVSKAAALGPVLRRRGLQPEHIMVFGDDYNDLELFELCGYPVAMENAIADLKSRAAFITKSNDDDGVASVLDKLVKLRKPAVI</sequence>
<dbReference type="GO" id="GO:0000287">
    <property type="term" value="F:magnesium ion binding"/>
    <property type="evidence" value="ECO:0007669"/>
    <property type="project" value="TreeGrafter"/>
</dbReference>
<dbReference type="GO" id="GO:0016791">
    <property type="term" value="F:phosphatase activity"/>
    <property type="evidence" value="ECO:0007669"/>
    <property type="project" value="UniProtKB-ARBA"/>
</dbReference>